<protein>
    <submittedName>
        <fullName evidence="2">Asp23/Gls24 family envelope stress response protein</fullName>
    </submittedName>
</protein>
<dbReference type="EMBL" id="DVND01000022">
    <property type="protein sequence ID" value="HIU47937.1"/>
    <property type="molecule type" value="Genomic_DNA"/>
</dbReference>
<reference evidence="2" key="1">
    <citation type="submission" date="2020-10" db="EMBL/GenBank/DDBJ databases">
        <authorList>
            <person name="Gilroy R."/>
        </authorList>
    </citation>
    <scope>NUCLEOTIDE SEQUENCE</scope>
    <source>
        <strain evidence="2">ChiSjej4B22-9803</strain>
    </source>
</reference>
<name>A0A9D1LTY4_9FIRM</name>
<evidence type="ECO:0000313" key="2">
    <source>
        <dbReference type="EMBL" id="HIU47937.1"/>
    </source>
</evidence>
<accession>A0A9D1LTY4</accession>
<dbReference type="Pfam" id="PF03780">
    <property type="entry name" value="Asp23"/>
    <property type="match status" value="1"/>
</dbReference>
<dbReference type="InterPro" id="IPR027417">
    <property type="entry name" value="P-loop_NTPase"/>
</dbReference>
<reference evidence="2" key="2">
    <citation type="journal article" date="2021" name="PeerJ">
        <title>Extensive microbial diversity within the chicken gut microbiome revealed by metagenomics and culture.</title>
        <authorList>
            <person name="Gilroy R."/>
            <person name="Ravi A."/>
            <person name="Getino M."/>
            <person name="Pursley I."/>
            <person name="Horton D.L."/>
            <person name="Alikhan N.F."/>
            <person name="Baker D."/>
            <person name="Gharbi K."/>
            <person name="Hall N."/>
            <person name="Watson M."/>
            <person name="Adriaenssens E.M."/>
            <person name="Foster-Nyarko E."/>
            <person name="Jarju S."/>
            <person name="Secka A."/>
            <person name="Antonio M."/>
            <person name="Oren A."/>
            <person name="Chaudhuri R.R."/>
            <person name="La Ragione R."/>
            <person name="Hildebrand F."/>
            <person name="Pallen M.J."/>
        </authorList>
    </citation>
    <scope>NUCLEOTIDE SEQUENCE</scope>
    <source>
        <strain evidence="2">ChiSjej4B22-9803</strain>
    </source>
</reference>
<evidence type="ECO:0000313" key="3">
    <source>
        <dbReference type="Proteomes" id="UP000824111"/>
    </source>
</evidence>
<evidence type="ECO:0000256" key="1">
    <source>
        <dbReference type="ARBA" id="ARBA00005721"/>
    </source>
</evidence>
<comment type="caution">
    <text evidence="2">The sequence shown here is derived from an EMBL/GenBank/DDBJ whole genome shotgun (WGS) entry which is preliminary data.</text>
</comment>
<gene>
    <name evidence="2" type="ORF">IAB04_01085</name>
</gene>
<sequence>MRTIAFVGPSGTGKSYRALMVAKQYGADAILDDGLLISENKVLAGISAKREPTKLASVRRALFVEPDHARQVRNAIRNNRVRCVMILGTSDAMVEKIAKTLQLPEIEQIIHIEDVSTPEEIQLAQDMRQVQGKHVIPVPTFEIKKDFSGYFLHPLRIFQKSMDTPEKDKGDKTIVRPTFSYLGDYTISDNVIEQIAAHEALKIRDVYKVNGVTIRKTEHGAHIELNVILRYGCKIQEVCKAVQHTVVNGVERYSAVNARRVHVLVKGLHV</sequence>
<dbReference type="Proteomes" id="UP000824111">
    <property type="component" value="Unassembled WGS sequence"/>
</dbReference>
<organism evidence="2 3">
    <name type="scientific">Candidatus Avimonoglobus intestinipullorum</name>
    <dbReference type="NCBI Taxonomy" id="2840699"/>
    <lineage>
        <taxon>Bacteria</taxon>
        <taxon>Bacillati</taxon>
        <taxon>Bacillota</taxon>
        <taxon>Clostridia</taxon>
        <taxon>Eubacteriales</taxon>
        <taxon>Candidatus Avimonoglobus</taxon>
    </lineage>
</organism>
<comment type="similarity">
    <text evidence="1">Belongs to the asp23 family.</text>
</comment>
<dbReference type="AlphaFoldDB" id="A0A9D1LTY4"/>
<dbReference type="SUPFAM" id="SSF52540">
    <property type="entry name" value="P-loop containing nucleoside triphosphate hydrolases"/>
    <property type="match status" value="1"/>
</dbReference>
<proteinExistence type="inferred from homology"/>
<dbReference type="InterPro" id="IPR005531">
    <property type="entry name" value="Asp23"/>
</dbReference>